<dbReference type="Pfam" id="PF00005">
    <property type="entry name" value="ABC_tran"/>
    <property type="match status" value="2"/>
</dbReference>
<dbReference type="Proteomes" id="UP000662939">
    <property type="component" value="Chromosome"/>
</dbReference>
<dbReference type="SUPFAM" id="SSF52540">
    <property type="entry name" value="P-loop containing nucleoside triphosphate hydrolases"/>
    <property type="match status" value="2"/>
</dbReference>
<dbReference type="InterPro" id="IPR017871">
    <property type="entry name" value="ABC_transporter-like_CS"/>
</dbReference>
<evidence type="ECO:0000256" key="6">
    <source>
        <dbReference type="ARBA" id="ARBA00023136"/>
    </source>
</evidence>
<comment type="subcellular location">
    <subcellularLocation>
        <location evidence="1">Cell membrane</location>
        <topology evidence="1">Multi-pass membrane protein</topology>
    </subcellularLocation>
</comment>
<feature type="compositionally biased region" description="Low complexity" evidence="7">
    <location>
        <begin position="550"/>
        <end position="565"/>
    </location>
</feature>
<feature type="transmembrane region" description="Helical" evidence="8">
    <location>
        <begin position="729"/>
        <end position="748"/>
    </location>
</feature>
<dbReference type="AlphaFoldDB" id="A0A895XT53"/>
<feature type="region of interest" description="Disordered" evidence="7">
    <location>
        <begin position="537"/>
        <end position="578"/>
    </location>
</feature>
<keyword evidence="4" id="KW-0067">ATP-binding</keyword>
<dbReference type="KEGG" id="nav:JQS30_07205"/>
<gene>
    <name evidence="11" type="primary">cydC</name>
    <name evidence="11" type="ORF">JQS30_07205</name>
</gene>
<dbReference type="InterPro" id="IPR014223">
    <property type="entry name" value="ABC_CydC/D"/>
</dbReference>
<accession>A0A895XT53</accession>
<dbReference type="GO" id="GO:0005524">
    <property type="term" value="F:ATP binding"/>
    <property type="evidence" value="ECO:0007669"/>
    <property type="project" value="UniProtKB-KW"/>
</dbReference>
<evidence type="ECO:0000256" key="7">
    <source>
        <dbReference type="SAM" id="MobiDB-lite"/>
    </source>
</evidence>
<dbReference type="GO" id="GO:0016887">
    <property type="term" value="F:ATP hydrolysis activity"/>
    <property type="evidence" value="ECO:0007669"/>
    <property type="project" value="InterPro"/>
</dbReference>
<dbReference type="Gene3D" id="1.20.1560.10">
    <property type="entry name" value="ABC transporter type 1, transmembrane domain"/>
    <property type="match status" value="2"/>
</dbReference>
<keyword evidence="5 8" id="KW-1133">Transmembrane helix</keyword>
<feature type="domain" description="ABC transmembrane type-1" evidence="10">
    <location>
        <begin position="25"/>
        <end position="295"/>
    </location>
</feature>
<evidence type="ECO:0000256" key="2">
    <source>
        <dbReference type="ARBA" id="ARBA00022692"/>
    </source>
</evidence>
<evidence type="ECO:0000256" key="3">
    <source>
        <dbReference type="ARBA" id="ARBA00022741"/>
    </source>
</evidence>
<dbReference type="InterPro" id="IPR003593">
    <property type="entry name" value="AAA+_ATPase"/>
</dbReference>
<feature type="transmembrane region" description="Helical" evidence="8">
    <location>
        <begin position="161"/>
        <end position="180"/>
    </location>
</feature>
<dbReference type="PROSITE" id="PS50893">
    <property type="entry name" value="ABC_TRANSPORTER_2"/>
    <property type="match status" value="2"/>
</dbReference>
<feature type="transmembrane region" description="Helical" evidence="8">
    <location>
        <begin position="31"/>
        <end position="52"/>
    </location>
</feature>
<keyword evidence="3" id="KW-0547">Nucleotide-binding</keyword>
<evidence type="ECO:0000313" key="12">
    <source>
        <dbReference type="Proteomes" id="UP000662939"/>
    </source>
</evidence>
<feature type="transmembrane region" description="Helical" evidence="8">
    <location>
        <begin position="588"/>
        <end position="614"/>
    </location>
</feature>
<dbReference type="GO" id="GO:0034775">
    <property type="term" value="P:glutathione transmembrane transport"/>
    <property type="evidence" value="ECO:0007669"/>
    <property type="project" value="InterPro"/>
</dbReference>
<dbReference type="EMBL" id="CP070496">
    <property type="protein sequence ID" value="QSB06673.1"/>
    <property type="molecule type" value="Genomic_DNA"/>
</dbReference>
<dbReference type="Pfam" id="PF00664">
    <property type="entry name" value="ABC_membrane"/>
    <property type="match status" value="1"/>
</dbReference>
<dbReference type="InterPro" id="IPR011527">
    <property type="entry name" value="ABC1_TM_dom"/>
</dbReference>
<evidence type="ECO:0000313" key="11">
    <source>
        <dbReference type="EMBL" id="QSB06673.1"/>
    </source>
</evidence>
<name>A0A895XT53_9ACTN</name>
<dbReference type="GO" id="GO:0005886">
    <property type="term" value="C:plasma membrane"/>
    <property type="evidence" value="ECO:0007669"/>
    <property type="project" value="UniProtKB-SubCell"/>
</dbReference>
<dbReference type="GO" id="GO:0140359">
    <property type="term" value="F:ABC-type transporter activity"/>
    <property type="evidence" value="ECO:0007669"/>
    <property type="project" value="InterPro"/>
</dbReference>
<dbReference type="PROSITE" id="PS50929">
    <property type="entry name" value="ABC_TM1F"/>
    <property type="match status" value="2"/>
</dbReference>
<reference evidence="11" key="1">
    <citation type="submission" date="2021-02" db="EMBL/GenBank/DDBJ databases">
        <title>Natronoglycomyces albus gen. nov., sp. nov, a haloalkaliphilic actinobacterium from a soda solonchak soil.</title>
        <authorList>
            <person name="Sorokin D.Y."/>
            <person name="Khijniak T.V."/>
            <person name="Zakharycheva A.P."/>
            <person name="Boueva O.V."/>
            <person name="Ariskina E.V."/>
            <person name="Hahnke R.L."/>
            <person name="Bunk B."/>
            <person name="Sproer C."/>
            <person name="Schumann P."/>
            <person name="Evtushenko L.I."/>
            <person name="Kublanov I.V."/>
        </authorList>
    </citation>
    <scope>NUCLEOTIDE SEQUENCE</scope>
    <source>
        <strain evidence="11">DSM 106290</strain>
    </source>
</reference>
<protein>
    <submittedName>
        <fullName evidence="11">Thiol reductant ABC exporter subunit CydC</fullName>
    </submittedName>
</protein>
<feature type="domain" description="ABC transmembrane type-1" evidence="10">
    <location>
        <begin position="589"/>
        <end position="868"/>
    </location>
</feature>
<dbReference type="SUPFAM" id="SSF90123">
    <property type="entry name" value="ABC transporter transmembrane region"/>
    <property type="match status" value="2"/>
</dbReference>
<dbReference type="GO" id="GO:0045454">
    <property type="term" value="P:cell redox homeostasis"/>
    <property type="evidence" value="ECO:0007669"/>
    <property type="project" value="InterPro"/>
</dbReference>
<dbReference type="PANTHER" id="PTHR24221:SF654">
    <property type="entry name" value="ATP-BINDING CASSETTE SUB-FAMILY B MEMBER 6"/>
    <property type="match status" value="1"/>
</dbReference>
<feature type="transmembrane region" description="Helical" evidence="8">
    <location>
        <begin position="135"/>
        <end position="155"/>
    </location>
</feature>
<evidence type="ECO:0000256" key="1">
    <source>
        <dbReference type="ARBA" id="ARBA00004651"/>
    </source>
</evidence>
<feature type="domain" description="ABC transporter" evidence="9">
    <location>
        <begin position="338"/>
        <end position="559"/>
    </location>
</feature>
<dbReference type="Gene3D" id="3.40.50.300">
    <property type="entry name" value="P-loop containing nucleotide triphosphate hydrolases"/>
    <property type="match status" value="2"/>
</dbReference>
<dbReference type="PROSITE" id="PS00211">
    <property type="entry name" value="ABC_TRANSPORTER_1"/>
    <property type="match status" value="2"/>
</dbReference>
<sequence>MMMRKGPLAGLELNTTAPVLATTGICAVAKAMGMILTAWGLATAVAAIAGGWGANATWSWIETPGLVLAATGIGLRAGATWVGEAAAARTAVGFERDLRRRLLAKSLADPSGSTGARSLLATSGLDAVRPYLSRFLPALTSSAIVPLIIVAWLLYTDLLTGIIVALTVPLVPVFLALIGMHTAERTAESTRAIAHLADHVAQLVRGLPMLVGLGRAGDQAQALADLSRRVRTRTVATLRTVFLSSMALELLATMSVALVAVTVGLRLVHGTLDLQTGLLLLVLAPEAYAPFRTLGAAHHSSEDGREAVTQVRAILEQTSGTPLAALPGTPGQTSAPRISATGLSVSYHDREGQQLPSLDLTLEPGRITTLAGPSGTGKSTVLAVLAGHVTDRHAHITGSLTGLDRDRLALVNQHPTVTMRRAIDEIALHVDSSDRAPITSILAEVGLSHMGEEDPHTFSPGQRQRLALARALARVDAGLADTLLLDEPTAHLDFEAAALVAMALRARRGRATTLLVTHDAQLHGLADATVTLPASPVPNLPAEAIPTRPEPASTTAAGPAGTEPPTEADPHERGEGGALLDHSTRKRLAFSALVGIAAAAAGIALSATSAWLIVRASEQPPLLTLMVAIVGVRAFGLARAIGRWAERVSSHSAVLSCMEGLRLRLWEAMTRRGPAVMRGVGERAVSHVIGDLDRFQEQVLRAVLPPMIAVGSAIVGVAILAFLSPAAAGALALAVVAAMIGSILVARWSADRESVRMRAEAEQHVSVALEAAVDVRAHRAEGGILAHLDSVADRQSAHDRRRATVAGAVEAIVLASLGAAALLAVVIGAGQVAAGTLAATGLAVLALTPLALVEPIAAVGPAAQAAQGLGETSRRLRTVIDLPAPREPDHPQTPSQNTNSLRLRDVAVGWPAGPTIASGVDLRANPGQWTILTGDSGAGKSTVLALILGFLRPRQGRYLHGADLDAIWSPEVDTADLLTGDVRAPIAWCPQDAVFFEGTLGANLALAQPKGVLTGPSGQRRMVSALERVGLGDLLASLPDGLDTRLGPEGMGLSGGERRRLAVARALLTERPVLVLDEPTAHLDSATAAALMADLRQCTRDKAVIVVTHDALARSGDRLVSLGAAPRACGNVASAHQVGALVPESAG</sequence>
<dbReference type="InterPro" id="IPR027417">
    <property type="entry name" value="P-loop_NTPase"/>
</dbReference>
<evidence type="ECO:0000256" key="4">
    <source>
        <dbReference type="ARBA" id="ARBA00022840"/>
    </source>
</evidence>
<dbReference type="PANTHER" id="PTHR24221">
    <property type="entry name" value="ATP-BINDING CASSETTE SUB-FAMILY B"/>
    <property type="match status" value="1"/>
</dbReference>
<evidence type="ECO:0000256" key="8">
    <source>
        <dbReference type="SAM" id="Phobius"/>
    </source>
</evidence>
<feature type="transmembrane region" description="Helical" evidence="8">
    <location>
        <begin position="702"/>
        <end position="723"/>
    </location>
</feature>
<evidence type="ECO:0000256" key="5">
    <source>
        <dbReference type="ARBA" id="ARBA00022989"/>
    </source>
</evidence>
<evidence type="ECO:0000259" key="9">
    <source>
        <dbReference type="PROSITE" id="PS50893"/>
    </source>
</evidence>
<keyword evidence="6 8" id="KW-0472">Membrane</keyword>
<dbReference type="InterPro" id="IPR036640">
    <property type="entry name" value="ABC1_TM_sf"/>
</dbReference>
<dbReference type="SMART" id="SM00382">
    <property type="entry name" value="AAA"/>
    <property type="match status" value="2"/>
</dbReference>
<feature type="transmembrane region" description="Helical" evidence="8">
    <location>
        <begin position="803"/>
        <end position="827"/>
    </location>
</feature>
<dbReference type="InterPro" id="IPR039421">
    <property type="entry name" value="Type_1_exporter"/>
</dbReference>
<keyword evidence="12" id="KW-1185">Reference proteome</keyword>
<keyword evidence="2 8" id="KW-0812">Transmembrane</keyword>
<dbReference type="InterPro" id="IPR003439">
    <property type="entry name" value="ABC_transporter-like_ATP-bd"/>
</dbReference>
<proteinExistence type="predicted"/>
<dbReference type="NCBIfam" id="TIGR02868">
    <property type="entry name" value="CydC"/>
    <property type="match status" value="1"/>
</dbReference>
<dbReference type="CDD" id="cd18584">
    <property type="entry name" value="ABC_6TM_AarD_CydD"/>
    <property type="match status" value="1"/>
</dbReference>
<feature type="domain" description="ABC transporter" evidence="9">
    <location>
        <begin position="901"/>
        <end position="1141"/>
    </location>
</feature>
<feature type="transmembrane region" description="Helical" evidence="8">
    <location>
        <begin position="241"/>
        <end position="268"/>
    </location>
</feature>
<organism evidence="11 12">
    <name type="scientific">Natronoglycomyces albus</name>
    <dbReference type="NCBI Taxonomy" id="2811108"/>
    <lineage>
        <taxon>Bacteria</taxon>
        <taxon>Bacillati</taxon>
        <taxon>Actinomycetota</taxon>
        <taxon>Actinomycetes</taxon>
        <taxon>Glycomycetales</taxon>
        <taxon>Glycomycetaceae</taxon>
        <taxon>Natronoglycomyces</taxon>
    </lineage>
</organism>
<evidence type="ECO:0000259" key="10">
    <source>
        <dbReference type="PROSITE" id="PS50929"/>
    </source>
</evidence>